<evidence type="ECO:0000256" key="2">
    <source>
        <dbReference type="ARBA" id="ARBA00023180"/>
    </source>
</evidence>
<accession>A0ABQ5KT72</accession>
<dbReference type="InterPro" id="IPR011001">
    <property type="entry name" value="Saposin-like"/>
</dbReference>
<dbReference type="PRINTS" id="PR01797">
    <property type="entry name" value="SAPOSIN"/>
</dbReference>
<dbReference type="InterPro" id="IPR008138">
    <property type="entry name" value="SapB_2"/>
</dbReference>
<feature type="non-terminal residue" evidence="4">
    <location>
        <position position="1"/>
    </location>
</feature>
<protein>
    <submittedName>
        <fullName evidence="4">Saposin like protein</fullName>
    </submittedName>
</protein>
<keyword evidence="1" id="KW-1015">Disulfide bond</keyword>
<evidence type="ECO:0000313" key="4">
    <source>
        <dbReference type="EMBL" id="GKT34614.1"/>
    </source>
</evidence>
<dbReference type="InterPro" id="IPR051428">
    <property type="entry name" value="Sphingo_Act-Surfact_Prot"/>
</dbReference>
<feature type="domain" description="Saposin B-type" evidence="3">
    <location>
        <begin position="65"/>
        <end position="146"/>
    </location>
</feature>
<evidence type="ECO:0000256" key="1">
    <source>
        <dbReference type="ARBA" id="ARBA00023157"/>
    </source>
</evidence>
<feature type="domain" description="Saposin B-type" evidence="3">
    <location>
        <begin position="236"/>
        <end position="313"/>
    </location>
</feature>
<feature type="domain" description="Saposin B-type" evidence="3">
    <location>
        <begin position="151"/>
        <end position="232"/>
    </location>
</feature>
<gene>
    <name evidence="4" type="ORF">ADUPG1_007938</name>
</gene>
<dbReference type="Proteomes" id="UP001057375">
    <property type="component" value="Unassembled WGS sequence"/>
</dbReference>
<sequence length="313" mass="36273">MTYDEFMEFFDGFCECLPKFITTQCLNIVDEYAPSLYQWLQQEEDPETFCTLMGLCDGAVAVPSNDFTCDLCDFLVQEAEDIFTPDMTYDEFMEFFDGFCECLPKFITTQCLNIVDEYAPSLYQWLQQEEDPETFCTLMGLCDGAVAVPSNDFTCDLCDFLVQEAEDIFTPDMTLQEFLDLFEGVCDIVPRFVRSECDKIVDKYATEIYDWLQQEEDPDHICALIGLCPSSVSSNSDVMCIVCEILVEWFEENFVPEITWEEIEMEINKVCRALPEFIQPVCTAELDYYGKELYDWFINEEEPDVFCSTFGLC</sequence>
<dbReference type="PROSITE" id="PS50015">
    <property type="entry name" value="SAP_B"/>
    <property type="match status" value="4"/>
</dbReference>
<dbReference type="Gene3D" id="1.10.225.10">
    <property type="entry name" value="Saposin-like"/>
    <property type="match status" value="4"/>
</dbReference>
<proteinExistence type="predicted"/>
<keyword evidence="2" id="KW-0325">Glycoprotein</keyword>
<dbReference type="InterPro" id="IPR008373">
    <property type="entry name" value="Saposin"/>
</dbReference>
<name>A0ABQ5KT72_9EUKA</name>
<comment type="caution">
    <text evidence="4">The sequence shown here is derived from an EMBL/GenBank/DDBJ whole genome shotgun (WGS) entry which is preliminary data.</text>
</comment>
<dbReference type="SUPFAM" id="SSF47862">
    <property type="entry name" value="Saposin"/>
    <property type="match status" value="4"/>
</dbReference>
<dbReference type="PANTHER" id="PTHR11480">
    <property type="entry name" value="SAPOSIN-RELATED"/>
    <property type="match status" value="1"/>
</dbReference>
<dbReference type="SMART" id="SM00741">
    <property type="entry name" value="SapB"/>
    <property type="match status" value="4"/>
</dbReference>
<organism evidence="4 5">
    <name type="scientific">Aduncisulcus paluster</name>
    <dbReference type="NCBI Taxonomy" id="2918883"/>
    <lineage>
        <taxon>Eukaryota</taxon>
        <taxon>Metamonada</taxon>
        <taxon>Carpediemonas-like organisms</taxon>
        <taxon>Aduncisulcus</taxon>
    </lineage>
</organism>
<feature type="domain" description="Saposin B-type" evidence="3">
    <location>
        <begin position="1"/>
        <end position="60"/>
    </location>
</feature>
<dbReference type="EMBL" id="BQXS01010837">
    <property type="protein sequence ID" value="GKT34614.1"/>
    <property type="molecule type" value="Genomic_DNA"/>
</dbReference>
<reference evidence="4" key="1">
    <citation type="submission" date="2022-03" db="EMBL/GenBank/DDBJ databases">
        <title>Draft genome sequence of Aduncisulcus paluster, a free-living microaerophilic Fornicata.</title>
        <authorList>
            <person name="Yuyama I."/>
            <person name="Kume K."/>
            <person name="Tamura T."/>
            <person name="Inagaki Y."/>
            <person name="Hashimoto T."/>
        </authorList>
    </citation>
    <scope>NUCLEOTIDE SEQUENCE</scope>
    <source>
        <strain evidence="4">NY0171</strain>
    </source>
</reference>
<evidence type="ECO:0000313" key="5">
    <source>
        <dbReference type="Proteomes" id="UP001057375"/>
    </source>
</evidence>
<keyword evidence="5" id="KW-1185">Reference proteome</keyword>
<evidence type="ECO:0000259" key="3">
    <source>
        <dbReference type="PROSITE" id="PS50015"/>
    </source>
</evidence>
<dbReference type="Pfam" id="PF03489">
    <property type="entry name" value="SapB_2"/>
    <property type="match status" value="4"/>
</dbReference>
<dbReference type="InterPro" id="IPR008139">
    <property type="entry name" value="SaposinB_dom"/>
</dbReference>